<protein>
    <submittedName>
        <fullName evidence="4">Uncharacterized protein</fullName>
    </submittedName>
</protein>
<dbReference type="VEuPathDB" id="FungiDB:PADG_03131"/>
<dbReference type="Gene3D" id="3.30.40.10">
    <property type="entry name" value="Zinc/RING finger domain, C3HC4 (zinc finger)"/>
    <property type="match status" value="1"/>
</dbReference>
<feature type="region of interest" description="Disordered" evidence="1">
    <location>
        <begin position="359"/>
        <end position="383"/>
    </location>
</feature>
<dbReference type="InterPro" id="IPR013083">
    <property type="entry name" value="Znf_RING/FYVE/PHD"/>
</dbReference>
<dbReference type="VEuPathDB" id="FungiDB:PABG_00694"/>
<evidence type="ECO:0000313" key="5">
    <source>
        <dbReference type="Proteomes" id="UP000242814"/>
    </source>
</evidence>
<dbReference type="PANTHER" id="PTHR12683">
    <property type="entry name" value="CDK-ACTIVATING KINASE ASSEMBLY FACTOR MAT1"/>
    <property type="match status" value="1"/>
</dbReference>
<dbReference type="InterPro" id="IPR015877">
    <property type="entry name" value="MAT1_centre"/>
</dbReference>
<dbReference type="Pfam" id="PF06391">
    <property type="entry name" value="MAT1"/>
    <property type="match status" value="1"/>
</dbReference>
<organism evidence="4 5">
    <name type="scientific">Paracoccidioides brasiliensis</name>
    <dbReference type="NCBI Taxonomy" id="121759"/>
    <lineage>
        <taxon>Eukaryota</taxon>
        <taxon>Fungi</taxon>
        <taxon>Dikarya</taxon>
        <taxon>Ascomycota</taxon>
        <taxon>Pezizomycotina</taxon>
        <taxon>Eurotiomycetes</taxon>
        <taxon>Eurotiomycetidae</taxon>
        <taxon>Onygenales</taxon>
        <taxon>Ajellomycetaceae</taxon>
        <taxon>Paracoccidioides</taxon>
    </lineage>
</organism>
<reference evidence="4 5" key="1">
    <citation type="submission" date="2016-06" db="EMBL/GenBank/DDBJ databases">
        <authorList>
            <person name="Kjaerup R.B."/>
            <person name="Dalgaard T.S."/>
            <person name="Juul-Madsen H.R."/>
        </authorList>
    </citation>
    <scope>NUCLEOTIDE SEQUENCE [LARGE SCALE GENOMIC DNA]</scope>
    <source>
        <strain evidence="4 5">Pb300</strain>
    </source>
</reference>
<dbReference type="Proteomes" id="UP000242814">
    <property type="component" value="Unassembled WGS sequence"/>
</dbReference>
<dbReference type="Pfam" id="PF17121">
    <property type="entry name" value="zf-C3HC4_5"/>
    <property type="match status" value="1"/>
</dbReference>
<feature type="domain" description="RING-type" evidence="3">
    <location>
        <begin position="43"/>
        <end position="73"/>
    </location>
</feature>
<dbReference type="GO" id="GO:0006281">
    <property type="term" value="P:DNA repair"/>
    <property type="evidence" value="ECO:0007669"/>
    <property type="project" value="TreeGrafter"/>
</dbReference>
<gene>
    <name evidence="4" type="ORF">ACO22_05095</name>
</gene>
<dbReference type="GO" id="GO:0006357">
    <property type="term" value="P:regulation of transcription by RNA polymerase II"/>
    <property type="evidence" value="ECO:0007669"/>
    <property type="project" value="TreeGrafter"/>
</dbReference>
<proteinExistence type="predicted"/>
<dbReference type="PANTHER" id="PTHR12683:SF13">
    <property type="entry name" value="CDK-ACTIVATING KINASE ASSEMBLY FACTOR MAT1"/>
    <property type="match status" value="1"/>
</dbReference>
<comment type="caution">
    <text evidence="4">The sequence shown here is derived from an EMBL/GenBank/DDBJ whole genome shotgun (WGS) entry which is preliminary data.</text>
</comment>
<name>A0A1D2JBB0_PARBR</name>
<evidence type="ECO:0000259" key="3">
    <source>
        <dbReference type="Pfam" id="PF17121"/>
    </source>
</evidence>
<dbReference type="GO" id="GO:0005675">
    <property type="term" value="C:transcription factor TFIIH holo complex"/>
    <property type="evidence" value="ECO:0007669"/>
    <property type="project" value="TreeGrafter"/>
</dbReference>
<evidence type="ECO:0000256" key="1">
    <source>
        <dbReference type="SAM" id="MobiDB-lite"/>
    </source>
</evidence>
<accession>A0A1D2JBB0</accession>
<dbReference type="AlphaFoldDB" id="A0A1D2JBB0"/>
<evidence type="ECO:0000259" key="2">
    <source>
        <dbReference type="Pfam" id="PF06391"/>
    </source>
</evidence>
<feature type="domain" description="MAT1 centre" evidence="2">
    <location>
        <begin position="74"/>
        <end position="244"/>
    </location>
</feature>
<dbReference type="EMBL" id="LZYO01000215">
    <property type="protein sequence ID" value="ODH25753.1"/>
    <property type="molecule type" value="Genomic_DNA"/>
</dbReference>
<sequence length="383" mass="43284">MSVHSNGARKGGEEDGEPLRQQLCSLRIHPAEANTSDSATDPEVCPVCKSSRYLNPDMRFLINPECYHKMCESKNRFRKQTFEDIGVEREIDIRRRVMQILNRREDEFDNKLVYDNFLEQREDIIAHLVSGIDVAKTEAQLSQYAAANAKSILRNQALESQEPATFLQNQSFEQEQVRLRREVARQDYDNERRALLSGRETILTRLTTGSFEEAEAIANEGKKSMLKKSSVRRSEDERLKRKQAALLADSKGAQAPADSVDKGTGQVFDSDLVKGLKKIKTPEPEKPYDPFGGIRLDGRNYYQLQDHYPSSYLDPIRDNVQMLAGGYDLREYYARSLLEAFAGLGCFIDEEISTRNAAANPSPTRMAASAAARTPITVDDDMS</sequence>
<evidence type="ECO:0000313" key="4">
    <source>
        <dbReference type="EMBL" id="ODH25753.1"/>
    </source>
</evidence>
<dbReference type="InterPro" id="IPR001841">
    <property type="entry name" value="Znf_RING"/>
</dbReference>